<protein>
    <submittedName>
        <fullName evidence="2">Tetratricopeptide repeat protein</fullName>
    </submittedName>
</protein>
<proteinExistence type="predicted"/>
<sequence length="305" mass="32325">MIVTAHPDCPASIRPSPRFKGPGHSRIIVSTPAALTVALLAALTLPVHHARAVAPSSQPPFVLSDCLATLDDDPGDVDDYVSAHDVIGSTRAVRHCRAIADALMGNAATSAEELDGLAHTAAAHMPETDDDSPEERADVAADAARAWFAAGAPTRAENSAGYGLTLTPDSIALRLLRDRALLQTDHPDDALRDLTELDSNPVLETDIHRLKAKAEIQTGKFTAAEQDIAFTLSRTPDDPGALLERGIVRQRLNNPAGARSDWEQVIALAPDSHEADLARQDLDLLASDPDALPPSDVTIQTSSSH</sequence>
<dbReference type="Proteomes" id="UP000631653">
    <property type="component" value="Unassembled WGS sequence"/>
</dbReference>
<dbReference type="Pfam" id="PF13371">
    <property type="entry name" value="TPR_9"/>
    <property type="match status" value="1"/>
</dbReference>
<evidence type="ECO:0000256" key="1">
    <source>
        <dbReference type="SAM" id="MobiDB-lite"/>
    </source>
</evidence>
<organism evidence="2 3">
    <name type="scientific">Acetobacter conturbans</name>
    <dbReference type="NCBI Taxonomy" id="1737472"/>
    <lineage>
        <taxon>Bacteria</taxon>
        <taxon>Pseudomonadati</taxon>
        <taxon>Pseudomonadota</taxon>
        <taxon>Alphaproteobacteria</taxon>
        <taxon>Acetobacterales</taxon>
        <taxon>Acetobacteraceae</taxon>
        <taxon>Acetobacter</taxon>
    </lineage>
</organism>
<reference evidence="2 3" key="1">
    <citation type="journal article" date="2020" name="Int. J. Syst. Evol. Microbiol.">
        <title>Novel acetic acid bacteria from cider fermentations: Acetobacter conturbans sp. nov. and Acetobacter fallax sp. nov.</title>
        <authorList>
            <person name="Sombolestani A.S."/>
            <person name="Cleenwerck I."/>
            <person name="Cnockaert M."/>
            <person name="Borremans W."/>
            <person name="Wieme A.D."/>
            <person name="De Vuyst L."/>
            <person name="Vandamme P."/>
        </authorList>
    </citation>
    <scope>NUCLEOTIDE SEQUENCE [LARGE SCALE GENOMIC DNA]</scope>
    <source>
        <strain evidence="2 3">LMG 1627</strain>
    </source>
</reference>
<dbReference type="EMBL" id="WOSY01000009">
    <property type="protein sequence ID" value="NHN89058.1"/>
    <property type="molecule type" value="Genomic_DNA"/>
</dbReference>
<keyword evidence="3" id="KW-1185">Reference proteome</keyword>
<comment type="caution">
    <text evidence="2">The sequence shown here is derived from an EMBL/GenBank/DDBJ whole genome shotgun (WGS) entry which is preliminary data.</text>
</comment>
<evidence type="ECO:0000313" key="2">
    <source>
        <dbReference type="EMBL" id="NHN89058.1"/>
    </source>
</evidence>
<dbReference type="Gene3D" id="1.25.40.10">
    <property type="entry name" value="Tetratricopeptide repeat domain"/>
    <property type="match status" value="1"/>
</dbReference>
<dbReference type="InterPro" id="IPR011990">
    <property type="entry name" value="TPR-like_helical_dom_sf"/>
</dbReference>
<feature type="compositionally biased region" description="Low complexity" evidence="1">
    <location>
        <begin position="286"/>
        <end position="296"/>
    </location>
</feature>
<gene>
    <name evidence="2" type="ORF">GOB81_10495</name>
</gene>
<evidence type="ECO:0000313" key="3">
    <source>
        <dbReference type="Proteomes" id="UP000631653"/>
    </source>
</evidence>
<accession>A0ABX0K411</accession>
<dbReference type="SUPFAM" id="SSF48452">
    <property type="entry name" value="TPR-like"/>
    <property type="match status" value="1"/>
</dbReference>
<name>A0ABX0K411_9PROT</name>
<feature type="region of interest" description="Disordered" evidence="1">
    <location>
        <begin position="286"/>
        <end position="305"/>
    </location>
</feature>